<protein>
    <submittedName>
        <fullName evidence="2">HET-domain-containing protein</fullName>
    </submittedName>
</protein>
<evidence type="ECO:0000259" key="1">
    <source>
        <dbReference type="Pfam" id="PF06985"/>
    </source>
</evidence>
<reference evidence="2" key="1">
    <citation type="journal article" date="2020" name="Stud. Mycol.">
        <title>101 Dothideomycetes genomes: a test case for predicting lifestyles and emergence of pathogens.</title>
        <authorList>
            <person name="Haridas S."/>
            <person name="Albert R."/>
            <person name="Binder M."/>
            <person name="Bloem J."/>
            <person name="Labutti K."/>
            <person name="Salamov A."/>
            <person name="Andreopoulos B."/>
            <person name="Baker S."/>
            <person name="Barry K."/>
            <person name="Bills G."/>
            <person name="Bluhm B."/>
            <person name="Cannon C."/>
            <person name="Castanera R."/>
            <person name="Culley D."/>
            <person name="Daum C."/>
            <person name="Ezra D."/>
            <person name="Gonzalez J."/>
            <person name="Henrissat B."/>
            <person name="Kuo A."/>
            <person name="Liang C."/>
            <person name="Lipzen A."/>
            <person name="Lutzoni F."/>
            <person name="Magnuson J."/>
            <person name="Mondo S."/>
            <person name="Nolan M."/>
            <person name="Ohm R."/>
            <person name="Pangilinan J."/>
            <person name="Park H.-J."/>
            <person name="Ramirez L."/>
            <person name="Alfaro M."/>
            <person name="Sun H."/>
            <person name="Tritt A."/>
            <person name="Yoshinaga Y."/>
            <person name="Zwiers L.-H."/>
            <person name="Turgeon B."/>
            <person name="Goodwin S."/>
            <person name="Spatafora J."/>
            <person name="Crous P."/>
            <person name="Grigoriev I."/>
        </authorList>
    </citation>
    <scope>NUCLEOTIDE SEQUENCE</scope>
    <source>
        <strain evidence="2">CBS 125425</strain>
    </source>
</reference>
<dbReference type="AlphaFoldDB" id="A0A9P4QL73"/>
<evidence type="ECO:0000313" key="2">
    <source>
        <dbReference type="EMBL" id="KAF2729393.1"/>
    </source>
</evidence>
<evidence type="ECO:0000313" key="3">
    <source>
        <dbReference type="Proteomes" id="UP000799444"/>
    </source>
</evidence>
<proteinExistence type="predicted"/>
<gene>
    <name evidence="2" type="ORF">EJ04DRAFT_393112</name>
</gene>
<sequence>LDPSRKEIRLLRVRQRRPHPDQPEYYQMVAELYTASLLDDPLPAYKALSYVWNDDLPLHNGRPDDFIKGKHTSLTMILKQLSRGGDMTLWVDALCINQDDDEEKSSQVAMMASIYQSAEEVIAWIG</sequence>
<comment type="caution">
    <text evidence="2">The sequence shown here is derived from an EMBL/GenBank/DDBJ whole genome shotgun (WGS) entry which is preliminary data.</text>
</comment>
<feature type="non-terminal residue" evidence="2">
    <location>
        <position position="1"/>
    </location>
</feature>
<name>A0A9P4QL73_9PLEO</name>
<dbReference type="PANTHER" id="PTHR24148:SF64">
    <property type="entry name" value="HETEROKARYON INCOMPATIBILITY DOMAIN-CONTAINING PROTEIN"/>
    <property type="match status" value="1"/>
</dbReference>
<dbReference type="OrthoDB" id="194358at2759"/>
<dbReference type="Pfam" id="PF06985">
    <property type="entry name" value="HET"/>
    <property type="match status" value="1"/>
</dbReference>
<dbReference type="Proteomes" id="UP000799444">
    <property type="component" value="Unassembled WGS sequence"/>
</dbReference>
<dbReference type="EMBL" id="ML996246">
    <property type="protein sequence ID" value="KAF2729393.1"/>
    <property type="molecule type" value="Genomic_DNA"/>
</dbReference>
<organism evidence="2 3">
    <name type="scientific">Polyplosphaeria fusca</name>
    <dbReference type="NCBI Taxonomy" id="682080"/>
    <lineage>
        <taxon>Eukaryota</taxon>
        <taxon>Fungi</taxon>
        <taxon>Dikarya</taxon>
        <taxon>Ascomycota</taxon>
        <taxon>Pezizomycotina</taxon>
        <taxon>Dothideomycetes</taxon>
        <taxon>Pleosporomycetidae</taxon>
        <taxon>Pleosporales</taxon>
        <taxon>Tetraplosphaeriaceae</taxon>
        <taxon>Polyplosphaeria</taxon>
    </lineage>
</organism>
<dbReference type="PANTHER" id="PTHR24148">
    <property type="entry name" value="ANKYRIN REPEAT DOMAIN-CONTAINING PROTEIN 39 HOMOLOG-RELATED"/>
    <property type="match status" value="1"/>
</dbReference>
<keyword evidence="3" id="KW-1185">Reference proteome</keyword>
<dbReference type="InterPro" id="IPR010730">
    <property type="entry name" value="HET"/>
</dbReference>
<dbReference type="InterPro" id="IPR052895">
    <property type="entry name" value="HetReg/Transcr_Mod"/>
</dbReference>
<feature type="domain" description="Heterokaryon incompatibility" evidence="1">
    <location>
        <begin position="45"/>
        <end position="126"/>
    </location>
</feature>
<feature type="non-terminal residue" evidence="2">
    <location>
        <position position="126"/>
    </location>
</feature>
<accession>A0A9P4QL73</accession>